<dbReference type="AlphaFoldDB" id="A0ABD1LHC0"/>
<dbReference type="EMBL" id="JBGMDY010000009">
    <property type="protein sequence ID" value="KAL2322877.1"/>
    <property type="molecule type" value="Genomic_DNA"/>
</dbReference>
<dbReference type="InterPro" id="IPR008921">
    <property type="entry name" value="DNA_pol3_clamp-load_cplx_C"/>
</dbReference>
<dbReference type="PANTHER" id="PTHR23389:SF6">
    <property type="entry name" value="REPLICATION FACTOR C SUBUNIT 1"/>
    <property type="match status" value="1"/>
</dbReference>
<evidence type="ECO:0000313" key="2">
    <source>
        <dbReference type="EMBL" id="KAL2322877.1"/>
    </source>
</evidence>
<keyword evidence="1" id="KW-0235">DNA replication</keyword>
<name>A0ABD1LHC0_9FABA</name>
<dbReference type="Proteomes" id="UP001603857">
    <property type="component" value="Unassembled WGS sequence"/>
</dbReference>
<reference evidence="2 3" key="1">
    <citation type="submission" date="2024-08" db="EMBL/GenBank/DDBJ databases">
        <title>Insights into the chromosomal genome structure of Flemingia macrophylla.</title>
        <authorList>
            <person name="Ding Y."/>
            <person name="Zhao Y."/>
            <person name="Bi W."/>
            <person name="Wu M."/>
            <person name="Zhao G."/>
            <person name="Gong Y."/>
            <person name="Li W."/>
            <person name="Zhang P."/>
        </authorList>
    </citation>
    <scope>NUCLEOTIDE SEQUENCE [LARGE SCALE GENOMIC DNA]</scope>
    <source>
        <strain evidence="2">DYQJB</strain>
        <tissue evidence="2">Leaf</tissue>
    </source>
</reference>
<proteinExistence type="predicted"/>
<evidence type="ECO:0000313" key="3">
    <source>
        <dbReference type="Proteomes" id="UP001603857"/>
    </source>
</evidence>
<accession>A0ABD1LHC0</accession>
<dbReference type="Gene3D" id="1.20.272.10">
    <property type="match status" value="1"/>
</dbReference>
<dbReference type="GO" id="GO:0006260">
    <property type="term" value="P:DNA replication"/>
    <property type="evidence" value="ECO:0007669"/>
    <property type="project" value="UniProtKB-KW"/>
</dbReference>
<dbReference type="SUPFAM" id="SSF48019">
    <property type="entry name" value="post-AAA+ oligomerization domain-like"/>
    <property type="match status" value="1"/>
</dbReference>
<evidence type="ECO:0000256" key="1">
    <source>
        <dbReference type="ARBA" id="ARBA00022705"/>
    </source>
</evidence>
<sequence>MDERINLSMSDPDLVPLLVQENYINYRPSSAGKDDSGIKRMNMIARAAESIADADIVNVQIRRYRQWQLSQTMSRLQFCDGCANGRDFNCDRCCDGDGKCRHVHFATVDATVMVTVVIRISRRLR</sequence>
<comment type="caution">
    <text evidence="2">The sequence shown here is derived from an EMBL/GenBank/DDBJ whole genome shotgun (WGS) entry which is preliminary data.</text>
</comment>
<keyword evidence="3" id="KW-1185">Reference proteome</keyword>
<gene>
    <name evidence="2" type="ORF">Fmac_027256</name>
</gene>
<protein>
    <submittedName>
        <fullName evidence="2">Uncharacterized protein</fullName>
    </submittedName>
</protein>
<dbReference type="PANTHER" id="PTHR23389">
    <property type="entry name" value="CHROMOSOME TRANSMISSION FIDELITY FACTOR 18"/>
    <property type="match status" value="1"/>
</dbReference>
<organism evidence="2 3">
    <name type="scientific">Flemingia macrophylla</name>
    <dbReference type="NCBI Taxonomy" id="520843"/>
    <lineage>
        <taxon>Eukaryota</taxon>
        <taxon>Viridiplantae</taxon>
        <taxon>Streptophyta</taxon>
        <taxon>Embryophyta</taxon>
        <taxon>Tracheophyta</taxon>
        <taxon>Spermatophyta</taxon>
        <taxon>Magnoliopsida</taxon>
        <taxon>eudicotyledons</taxon>
        <taxon>Gunneridae</taxon>
        <taxon>Pentapetalae</taxon>
        <taxon>rosids</taxon>
        <taxon>fabids</taxon>
        <taxon>Fabales</taxon>
        <taxon>Fabaceae</taxon>
        <taxon>Papilionoideae</taxon>
        <taxon>50 kb inversion clade</taxon>
        <taxon>NPAAA clade</taxon>
        <taxon>indigoferoid/millettioid clade</taxon>
        <taxon>Phaseoleae</taxon>
        <taxon>Flemingia</taxon>
    </lineage>
</organism>